<dbReference type="Proteomes" id="UP000279236">
    <property type="component" value="Unassembled WGS sequence"/>
</dbReference>
<feature type="domain" description="NADP-dependent oxidoreductase" evidence="4">
    <location>
        <begin position="30"/>
        <end position="274"/>
    </location>
</feature>
<evidence type="ECO:0000256" key="2">
    <source>
        <dbReference type="ARBA" id="ARBA00022857"/>
    </source>
</evidence>
<dbReference type="InterPro" id="IPR023210">
    <property type="entry name" value="NADP_OxRdtase_dom"/>
</dbReference>
<keyword evidence="3" id="KW-0560">Oxidoreductase</keyword>
<proteinExistence type="inferred from homology"/>
<dbReference type="PANTHER" id="PTHR43827:SF3">
    <property type="entry name" value="NADP-DEPENDENT OXIDOREDUCTASE DOMAIN-CONTAINING PROTEIN"/>
    <property type="match status" value="1"/>
</dbReference>
<comment type="similarity">
    <text evidence="1">Belongs to the aldo/keto reductase family.</text>
</comment>
<dbReference type="Gene3D" id="3.20.20.100">
    <property type="entry name" value="NADP-dependent oxidoreductase domain"/>
    <property type="match status" value="1"/>
</dbReference>
<sequence>MRTTLQLSNGKNIPSLAWGNGSSGLTASGEMAATLGTAAIQGGITHIDTAQMYFTEAETGEAISNAGVDRSTVWVTTKVSESSNTKTTLEDVRRSVTQSIARLGSIPNLLLIHNPFVPQPGRIGEFWTYLEALVKDGTLEGCSLGFSNFRPQDIEEVFKVATIHPVCHQLEYHPYVLVHLEPVLALHRKYNIVAEGYGPLTPIVRHSGGPLRPVLERIAERKGTDIGNVLLQWTIQSGVVAVTTSTRSENIKKLANLFKQEDLTDQDLKDIEAAGRSVHFRFYSEHMTEEFPNPALPDGEVFR</sequence>
<dbReference type="EMBL" id="RSCE01000006">
    <property type="protein sequence ID" value="RSH82097.1"/>
    <property type="molecule type" value="Genomic_DNA"/>
</dbReference>
<dbReference type="GeneID" id="39592844"/>
<dbReference type="GO" id="GO:0016616">
    <property type="term" value="F:oxidoreductase activity, acting on the CH-OH group of donors, NAD or NADP as acceptor"/>
    <property type="evidence" value="ECO:0007669"/>
    <property type="project" value="UniProtKB-ARBA"/>
</dbReference>
<reference evidence="5 6" key="1">
    <citation type="submission" date="2018-11" db="EMBL/GenBank/DDBJ databases">
        <title>Genome sequence of Apiotrichum porosum DSM 27194.</title>
        <authorList>
            <person name="Aliyu H."/>
            <person name="Gorte O."/>
            <person name="Ochsenreither K."/>
        </authorList>
    </citation>
    <scope>NUCLEOTIDE SEQUENCE [LARGE SCALE GENOMIC DNA]</scope>
    <source>
        <strain evidence="5 6">DSM 27194</strain>
    </source>
</reference>
<dbReference type="OrthoDB" id="416253at2759"/>
<evidence type="ECO:0000259" key="4">
    <source>
        <dbReference type="Pfam" id="PF00248"/>
    </source>
</evidence>
<dbReference type="PRINTS" id="PR00069">
    <property type="entry name" value="ALDKETRDTASE"/>
</dbReference>
<dbReference type="SUPFAM" id="SSF51430">
    <property type="entry name" value="NAD(P)-linked oxidoreductase"/>
    <property type="match status" value="1"/>
</dbReference>
<evidence type="ECO:0000313" key="5">
    <source>
        <dbReference type="EMBL" id="RSH82097.1"/>
    </source>
</evidence>
<dbReference type="AlphaFoldDB" id="A0A427XTG1"/>
<accession>A0A427XTG1</accession>
<dbReference type="PANTHER" id="PTHR43827">
    <property type="entry name" value="2,5-DIKETO-D-GLUCONIC ACID REDUCTASE"/>
    <property type="match status" value="1"/>
</dbReference>
<evidence type="ECO:0000256" key="1">
    <source>
        <dbReference type="ARBA" id="ARBA00007905"/>
    </source>
</evidence>
<evidence type="ECO:0000256" key="3">
    <source>
        <dbReference type="ARBA" id="ARBA00023002"/>
    </source>
</evidence>
<evidence type="ECO:0000313" key="6">
    <source>
        <dbReference type="Proteomes" id="UP000279236"/>
    </source>
</evidence>
<name>A0A427XTG1_9TREE</name>
<gene>
    <name evidence="5" type="ORF">EHS24_008301</name>
</gene>
<keyword evidence="6" id="KW-1185">Reference proteome</keyword>
<organism evidence="5 6">
    <name type="scientific">Apiotrichum porosum</name>
    <dbReference type="NCBI Taxonomy" id="105984"/>
    <lineage>
        <taxon>Eukaryota</taxon>
        <taxon>Fungi</taxon>
        <taxon>Dikarya</taxon>
        <taxon>Basidiomycota</taxon>
        <taxon>Agaricomycotina</taxon>
        <taxon>Tremellomycetes</taxon>
        <taxon>Trichosporonales</taxon>
        <taxon>Trichosporonaceae</taxon>
        <taxon>Apiotrichum</taxon>
    </lineage>
</organism>
<comment type="caution">
    <text evidence="5">The sequence shown here is derived from an EMBL/GenBank/DDBJ whole genome shotgun (WGS) entry which is preliminary data.</text>
</comment>
<protein>
    <recommendedName>
        <fullName evidence="4">NADP-dependent oxidoreductase domain-containing protein</fullName>
    </recommendedName>
</protein>
<dbReference type="RefSeq" id="XP_028476552.1">
    <property type="nucleotide sequence ID" value="XM_028623619.1"/>
</dbReference>
<keyword evidence="2" id="KW-0521">NADP</keyword>
<dbReference type="InterPro" id="IPR036812">
    <property type="entry name" value="NAD(P)_OxRdtase_dom_sf"/>
</dbReference>
<dbReference type="STRING" id="105984.A0A427XTG1"/>
<dbReference type="Pfam" id="PF00248">
    <property type="entry name" value="Aldo_ket_red"/>
    <property type="match status" value="1"/>
</dbReference>
<dbReference type="InterPro" id="IPR020471">
    <property type="entry name" value="AKR"/>
</dbReference>